<dbReference type="EMBL" id="CATNWA010017175">
    <property type="protein sequence ID" value="CAI9598567.1"/>
    <property type="molecule type" value="Genomic_DNA"/>
</dbReference>
<keyword evidence="2" id="KW-1185">Reference proteome</keyword>
<organism evidence="1 2">
    <name type="scientific">Staurois parvus</name>
    <dbReference type="NCBI Taxonomy" id="386267"/>
    <lineage>
        <taxon>Eukaryota</taxon>
        <taxon>Metazoa</taxon>
        <taxon>Chordata</taxon>
        <taxon>Craniata</taxon>
        <taxon>Vertebrata</taxon>
        <taxon>Euteleostomi</taxon>
        <taxon>Amphibia</taxon>
        <taxon>Batrachia</taxon>
        <taxon>Anura</taxon>
        <taxon>Neobatrachia</taxon>
        <taxon>Ranoidea</taxon>
        <taxon>Ranidae</taxon>
        <taxon>Staurois</taxon>
    </lineage>
</organism>
<comment type="caution">
    <text evidence="1">The sequence shown here is derived from an EMBL/GenBank/DDBJ whole genome shotgun (WGS) entry which is preliminary data.</text>
</comment>
<reference evidence="1" key="1">
    <citation type="submission" date="2023-05" db="EMBL/GenBank/DDBJ databases">
        <authorList>
            <person name="Stuckert A."/>
        </authorList>
    </citation>
    <scope>NUCLEOTIDE SEQUENCE</scope>
</reference>
<evidence type="ECO:0000313" key="1">
    <source>
        <dbReference type="EMBL" id="CAI9598567.1"/>
    </source>
</evidence>
<dbReference type="Proteomes" id="UP001162483">
    <property type="component" value="Unassembled WGS sequence"/>
</dbReference>
<name>A0ABN9FRQ4_9NEOB</name>
<protein>
    <submittedName>
        <fullName evidence="1">Uncharacterized protein</fullName>
    </submittedName>
</protein>
<gene>
    <name evidence="1" type="ORF">SPARVUS_LOCUS12410175</name>
</gene>
<evidence type="ECO:0000313" key="2">
    <source>
        <dbReference type="Proteomes" id="UP001162483"/>
    </source>
</evidence>
<sequence>MTLGRKGLKSGVIKGLIVCCFTNCDVCVLLCKHASMQSNTKQHAGDDRG</sequence>
<accession>A0ABN9FRQ4</accession>
<proteinExistence type="predicted"/>